<accession>A0A1G9JF33</accession>
<dbReference type="SUPFAM" id="SSF88723">
    <property type="entry name" value="PIN domain-like"/>
    <property type="match status" value="1"/>
</dbReference>
<dbReference type="Proteomes" id="UP000199555">
    <property type="component" value="Unassembled WGS sequence"/>
</dbReference>
<dbReference type="OrthoDB" id="211933at2"/>
<evidence type="ECO:0000259" key="1">
    <source>
        <dbReference type="Pfam" id="PF13470"/>
    </source>
</evidence>
<evidence type="ECO:0000313" key="4">
    <source>
        <dbReference type="Proteomes" id="UP000199555"/>
    </source>
</evidence>
<keyword evidence="4" id="KW-1185">Reference proteome</keyword>
<dbReference type="AlphaFoldDB" id="A0A1G9JF33"/>
<evidence type="ECO:0000259" key="2">
    <source>
        <dbReference type="Pfam" id="PF26343"/>
    </source>
</evidence>
<feature type="domain" description="VapC50 C-terminal" evidence="2">
    <location>
        <begin position="133"/>
        <end position="187"/>
    </location>
</feature>
<dbReference type="InterPro" id="IPR058652">
    <property type="entry name" value="VapC50_C"/>
</dbReference>
<proteinExistence type="predicted"/>
<dbReference type="RefSeq" id="WP_090755965.1">
    <property type="nucleotide sequence ID" value="NZ_FNGE01000009.1"/>
</dbReference>
<name>A0A1G9JF33_9RHOB</name>
<dbReference type="InterPro" id="IPR002716">
    <property type="entry name" value="PIN_dom"/>
</dbReference>
<protein>
    <submittedName>
        <fullName evidence="3">PIN domain-containing protein</fullName>
    </submittedName>
</protein>
<dbReference type="InterPro" id="IPR029060">
    <property type="entry name" value="PIN-like_dom_sf"/>
</dbReference>
<reference evidence="4" key="1">
    <citation type="submission" date="2016-10" db="EMBL/GenBank/DDBJ databases">
        <authorList>
            <person name="Varghese N."/>
            <person name="Submissions S."/>
        </authorList>
    </citation>
    <scope>NUCLEOTIDE SEQUENCE [LARGE SCALE GENOMIC DNA]</scope>
    <source>
        <strain evidence="4">CGMCC 1.7655</strain>
    </source>
</reference>
<dbReference type="STRING" id="525640.SAMN04487971_109111"/>
<sequence>MSFHANPFCVVLDANVLYPFRVRDILLQFAMDGLFRARWTDTILEEWQRTLINNRPEFEASVRQQLEILHSRFPESFVIGYEPLIGALELPDADDRHVLAAAIKCGAQHIVTENLRDFPADVLEQYDVEPVSADDFLHSTFELFPFAALRSLRTVRLRYKNPSYSASAFITDLTAKGMPKLAATLRDHIEFI</sequence>
<dbReference type="Pfam" id="PF26343">
    <property type="entry name" value="VapC50_C"/>
    <property type="match status" value="1"/>
</dbReference>
<feature type="domain" description="PIN" evidence="1">
    <location>
        <begin position="10"/>
        <end position="115"/>
    </location>
</feature>
<organism evidence="3 4">
    <name type="scientific">Paracoccus chinensis</name>
    <dbReference type="NCBI Taxonomy" id="525640"/>
    <lineage>
        <taxon>Bacteria</taxon>
        <taxon>Pseudomonadati</taxon>
        <taxon>Pseudomonadota</taxon>
        <taxon>Alphaproteobacteria</taxon>
        <taxon>Rhodobacterales</taxon>
        <taxon>Paracoccaceae</taxon>
        <taxon>Paracoccus</taxon>
    </lineage>
</organism>
<dbReference type="Pfam" id="PF13470">
    <property type="entry name" value="PIN_3"/>
    <property type="match status" value="1"/>
</dbReference>
<dbReference type="EMBL" id="FNGE01000009">
    <property type="protein sequence ID" value="SDL36170.1"/>
    <property type="molecule type" value="Genomic_DNA"/>
</dbReference>
<gene>
    <name evidence="3" type="ORF">SAMN04487971_109111</name>
</gene>
<evidence type="ECO:0000313" key="3">
    <source>
        <dbReference type="EMBL" id="SDL36170.1"/>
    </source>
</evidence>